<feature type="region of interest" description="Disordered" evidence="1">
    <location>
        <begin position="141"/>
        <end position="177"/>
    </location>
</feature>
<sequence>MLAADGRIRGSRAYPLSPSVNYFFSSKRDVRTSLIKLLGNGRPEISSVKETEQLKQATDIVPIKEEITQVDPKAGEDNTTACISQDNTVPPLLNEVEPCRSTSTLKATGAVGNKEFLCCVYQQTGTDLGINQSPVAALSNGNVLPLPPRKSRTGARDRRVGDRRGALGRNGKPNVIS</sequence>
<evidence type="ECO:0000313" key="2">
    <source>
        <dbReference type="EMBL" id="KAK1354245.1"/>
    </source>
</evidence>
<gene>
    <name evidence="2" type="ORF">POM88_047501</name>
</gene>
<comment type="caution">
    <text evidence="2">The sequence shown here is derived from an EMBL/GenBank/DDBJ whole genome shotgun (WGS) entry which is preliminary data.</text>
</comment>
<dbReference type="EMBL" id="JAUIZM010000011">
    <property type="protein sequence ID" value="KAK1354245.1"/>
    <property type="molecule type" value="Genomic_DNA"/>
</dbReference>
<reference evidence="2" key="1">
    <citation type="submission" date="2023-02" db="EMBL/GenBank/DDBJ databases">
        <title>Genome of toxic invasive species Heracleum sosnowskyi carries increased number of genes despite the absence of recent whole-genome duplications.</title>
        <authorList>
            <person name="Schelkunov M."/>
            <person name="Shtratnikova V."/>
            <person name="Makarenko M."/>
            <person name="Klepikova A."/>
            <person name="Omelchenko D."/>
            <person name="Novikova G."/>
            <person name="Obukhova E."/>
            <person name="Bogdanov V."/>
            <person name="Penin A."/>
            <person name="Logacheva M."/>
        </authorList>
    </citation>
    <scope>NUCLEOTIDE SEQUENCE</scope>
    <source>
        <strain evidence="2">Hsosn_3</strain>
        <tissue evidence="2">Leaf</tissue>
    </source>
</reference>
<organism evidence="2 3">
    <name type="scientific">Heracleum sosnowskyi</name>
    <dbReference type="NCBI Taxonomy" id="360622"/>
    <lineage>
        <taxon>Eukaryota</taxon>
        <taxon>Viridiplantae</taxon>
        <taxon>Streptophyta</taxon>
        <taxon>Embryophyta</taxon>
        <taxon>Tracheophyta</taxon>
        <taxon>Spermatophyta</taxon>
        <taxon>Magnoliopsida</taxon>
        <taxon>eudicotyledons</taxon>
        <taxon>Gunneridae</taxon>
        <taxon>Pentapetalae</taxon>
        <taxon>asterids</taxon>
        <taxon>campanulids</taxon>
        <taxon>Apiales</taxon>
        <taxon>Apiaceae</taxon>
        <taxon>Apioideae</taxon>
        <taxon>apioid superclade</taxon>
        <taxon>Tordylieae</taxon>
        <taxon>Tordyliinae</taxon>
        <taxon>Heracleum</taxon>
    </lineage>
</organism>
<keyword evidence="3" id="KW-1185">Reference proteome</keyword>
<evidence type="ECO:0000313" key="3">
    <source>
        <dbReference type="Proteomes" id="UP001237642"/>
    </source>
</evidence>
<accession>A0AAD8GS63</accession>
<protein>
    <submittedName>
        <fullName evidence="2">Uncharacterized protein</fullName>
    </submittedName>
</protein>
<reference evidence="2" key="2">
    <citation type="submission" date="2023-05" db="EMBL/GenBank/DDBJ databases">
        <authorList>
            <person name="Schelkunov M.I."/>
        </authorList>
    </citation>
    <scope>NUCLEOTIDE SEQUENCE</scope>
    <source>
        <strain evidence="2">Hsosn_3</strain>
        <tissue evidence="2">Leaf</tissue>
    </source>
</reference>
<evidence type="ECO:0000256" key="1">
    <source>
        <dbReference type="SAM" id="MobiDB-lite"/>
    </source>
</evidence>
<name>A0AAD8GS63_9APIA</name>
<feature type="compositionally biased region" description="Basic and acidic residues" evidence="1">
    <location>
        <begin position="154"/>
        <end position="165"/>
    </location>
</feature>
<dbReference type="Proteomes" id="UP001237642">
    <property type="component" value="Unassembled WGS sequence"/>
</dbReference>
<dbReference type="AlphaFoldDB" id="A0AAD8GS63"/>
<proteinExistence type="predicted"/>